<feature type="binding site" evidence="1">
    <location>
        <position position="81"/>
    </location>
    <ligand>
        <name>Zn(2+)</name>
        <dbReference type="ChEBI" id="CHEBI:29105"/>
    </ligand>
</feature>
<feature type="binding site" evidence="1">
    <location>
        <position position="76"/>
    </location>
    <ligand>
        <name>Zn(2+)</name>
        <dbReference type="ChEBI" id="CHEBI:29105"/>
    </ligand>
</feature>
<dbReference type="SUPFAM" id="SSF101152">
    <property type="entry name" value="Mob1/phocein"/>
    <property type="match status" value="1"/>
</dbReference>
<evidence type="ECO:0000313" key="3">
    <source>
        <dbReference type="Proteomes" id="UP000789405"/>
    </source>
</evidence>
<proteinExistence type="predicted"/>
<dbReference type="InterPro" id="IPR036703">
    <property type="entry name" value="MOB_kinase_act_sf"/>
</dbReference>
<gene>
    <name evidence="2" type="ORF">DERYTH_LOCUS15771</name>
</gene>
<dbReference type="Proteomes" id="UP000789405">
    <property type="component" value="Unassembled WGS sequence"/>
</dbReference>
<dbReference type="SMART" id="SM01388">
    <property type="entry name" value="Mob1_phocein"/>
    <property type="match status" value="1"/>
</dbReference>
<reference evidence="2" key="1">
    <citation type="submission" date="2021-06" db="EMBL/GenBank/DDBJ databases">
        <authorList>
            <person name="Kallberg Y."/>
            <person name="Tangrot J."/>
            <person name="Rosling A."/>
        </authorList>
    </citation>
    <scope>NUCLEOTIDE SEQUENCE</scope>
    <source>
        <strain evidence="2">MA453B</strain>
    </source>
</reference>
<comment type="caution">
    <text evidence="2">The sequence shown here is derived from an EMBL/GenBank/DDBJ whole genome shotgun (WGS) entry which is preliminary data.</text>
</comment>
<organism evidence="2 3">
    <name type="scientific">Dentiscutata erythropus</name>
    <dbReference type="NCBI Taxonomy" id="1348616"/>
    <lineage>
        <taxon>Eukaryota</taxon>
        <taxon>Fungi</taxon>
        <taxon>Fungi incertae sedis</taxon>
        <taxon>Mucoromycota</taxon>
        <taxon>Glomeromycotina</taxon>
        <taxon>Glomeromycetes</taxon>
        <taxon>Diversisporales</taxon>
        <taxon>Gigasporaceae</taxon>
        <taxon>Dentiscutata</taxon>
    </lineage>
</organism>
<dbReference type="PANTHER" id="PTHR22599">
    <property type="entry name" value="MPS ONE BINDER KINASE ACTIVATOR-LIKE MOB"/>
    <property type="match status" value="1"/>
</dbReference>
<dbReference type="AlphaFoldDB" id="A0A9N9IJ09"/>
<dbReference type="InterPro" id="IPR005301">
    <property type="entry name" value="MOB_kinase_act_fam"/>
</dbReference>
<keyword evidence="1" id="KW-0479">Metal-binding</keyword>
<evidence type="ECO:0000313" key="2">
    <source>
        <dbReference type="EMBL" id="CAG8738357.1"/>
    </source>
</evidence>
<dbReference type="Pfam" id="PF03637">
    <property type="entry name" value="Mob1_phocein"/>
    <property type="match status" value="1"/>
</dbReference>
<protein>
    <submittedName>
        <fullName evidence="2">4209_t:CDS:1</fullName>
    </submittedName>
</protein>
<sequence>MNFFHSKKTQKSNRARTNQRPLFLSPPFIDASLVDGSFKKIVVLPKYVDEDEWLAVNVFEFFNYLNMFYGTVTDFCTPTNCPTMSAGPKVFAHIYYHHYEQILHLREEKQFNSLFAHFISFAKEFNLLSDKKELAPLEELITYMENNGRIS</sequence>
<keyword evidence="1" id="KW-0862">Zinc</keyword>
<dbReference type="EMBL" id="CAJVPY010013073">
    <property type="protein sequence ID" value="CAG8738357.1"/>
    <property type="molecule type" value="Genomic_DNA"/>
</dbReference>
<dbReference type="Gene3D" id="1.20.140.30">
    <property type="entry name" value="MOB kinase activator"/>
    <property type="match status" value="2"/>
</dbReference>
<accession>A0A9N9IJ09</accession>
<keyword evidence="3" id="KW-1185">Reference proteome</keyword>
<dbReference type="OrthoDB" id="8170117at2759"/>
<name>A0A9N9IJ09_9GLOM</name>
<evidence type="ECO:0000256" key="1">
    <source>
        <dbReference type="PIRSR" id="PIRSR605301-1"/>
    </source>
</evidence>